<proteinExistence type="predicted"/>
<sequence length="244" mass="27011">MTVPYGKASQMILLVHISRSKAIVGYKEQIGAFAVQFGNACTAKECTKLIRELKHNKVSFCGSKVAKCPKDFGYSTADPNAIYTFSHRELRKKEKCVAPLKCIDSPTGATCECKQATGRIFIPGSKQCWDAPYLDVGELVALYACDTALHPNWVLTEDHQIKNVDSHHCVGQRLYSGSSYPQLILELCDESAVKWTIENGRIKNKDGSCVDVGASQDHFTRLILPPCNSGANQQWTLPAWTCHK</sequence>
<dbReference type="Proteomes" id="UP000078512">
    <property type="component" value="Unassembled WGS sequence"/>
</dbReference>
<evidence type="ECO:0000313" key="2">
    <source>
        <dbReference type="EMBL" id="OAQ23517.1"/>
    </source>
</evidence>
<evidence type="ECO:0000313" key="3">
    <source>
        <dbReference type="Proteomes" id="UP000078512"/>
    </source>
</evidence>
<keyword evidence="3" id="KW-1185">Reference proteome</keyword>
<accession>A0A197JEE4</accession>
<dbReference type="Pfam" id="PF00652">
    <property type="entry name" value="Ricin_B_lectin"/>
    <property type="match status" value="1"/>
</dbReference>
<dbReference type="Gene3D" id="2.80.10.50">
    <property type="match status" value="2"/>
</dbReference>
<dbReference type="EMBL" id="KV442117">
    <property type="protein sequence ID" value="OAQ23517.1"/>
    <property type="molecule type" value="Genomic_DNA"/>
</dbReference>
<dbReference type="OrthoDB" id="2388560at2759"/>
<feature type="domain" description="Ricin B lectin" evidence="1">
    <location>
        <begin position="115"/>
        <end position="238"/>
    </location>
</feature>
<name>A0A197JEE4_9FUNG</name>
<evidence type="ECO:0000259" key="1">
    <source>
        <dbReference type="SMART" id="SM00458"/>
    </source>
</evidence>
<dbReference type="SMART" id="SM00458">
    <property type="entry name" value="RICIN"/>
    <property type="match status" value="1"/>
</dbReference>
<dbReference type="InterPro" id="IPR035992">
    <property type="entry name" value="Ricin_B-like_lectins"/>
</dbReference>
<dbReference type="CDD" id="cd00161">
    <property type="entry name" value="beta-trefoil_Ricin-like"/>
    <property type="match status" value="1"/>
</dbReference>
<dbReference type="PROSITE" id="PS50231">
    <property type="entry name" value="RICIN_B_LECTIN"/>
    <property type="match status" value="1"/>
</dbReference>
<reference evidence="2 3" key="1">
    <citation type="submission" date="2016-05" db="EMBL/GenBank/DDBJ databases">
        <title>Genome sequencing reveals origins of a unique bacterial endosymbiosis in the earliest lineages of terrestrial Fungi.</title>
        <authorList>
            <consortium name="DOE Joint Genome Institute"/>
            <person name="Uehling J."/>
            <person name="Gryganskyi A."/>
            <person name="Hameed K."/>
            <person name="Tschaplinski T."/>
            <person name="Misztal P."/>
            <person name="Wu S."/>
            <person name="Desiro A."/>
            <person name="Vande Pol N."/>
            <person name="Du Z.-Y."/>
            <person name="Zienkiewicz A."/>
            <person name="Zienkiewicz K."/>
            <person name="Morin E."/>
            <person name="Tisserant E."/>
            <person name="Splivallo R."/>
            <person name="Hainaut M."/>
            <person name="Henrissat B."/>
            <person name="Ohm R."/>
            <person name="Kuo A."/>
            <person name="Yan J."/>
            <person name="Lipzen A."/>
            <person name="Nolan M."/>
            <person name="Labutti K."/>
            <person name="Barry K."/>
            <person name="Goldstein A."/>
            <person name="Labbe J."/>
            <person name="Schadt C."/>
            <person name="Tuskan G."/>
            <person name="Grigoriev I."/>
            <person name="Martin F."/>
            <person name="Vilgalys R."/>
            <person name="Bonito G."/>
        </authorList>
    </citation>
    <scope>NUCLEOTIDE SEQUENCE [LARGE SCALE GENOMIC DNA]</scope>
    <source>
        <strain evidence="2 3">AG-77</strain>
    </source>
</reference>
<organism evidence="2 3">
    <name type="scientific">Linnemannia elongata AG-77</name>
    <dbReference type="NCBI Taxonomy" id="1314771"/>
    <lineage>
        <taxon>Eukaryota</taxon>
        <taxon>Fungi</taxon>
        <taxon>Fungi incertae sedis</taxon>
        <taxon>Mucoromycota</taxon>
        <taxon>Mortierellomycotina</taxon>
        <taxon>Mortierellomycetes</taxon>
        <taxon>Mortierellales</taxon>
        <taxon>Mortierellaceae</taxon>
        <taxon>Linnemannia</taxon>
    </lineage>
</organism>
<protein>
    <recommendedName>
        <fullName evidence="1">Ricin B lectin domain-containing protein</fullName>
    </recommendedName>
</protein>
<gene>
    <name evidence="2" type="ORF">K457DRAFT_25064</name>
</gene>
<dbReference type="InterPro" id="IPR000772">
    <property type="entry name" value="Ricin_B_lectin"/>
</dbReference>
<dbReference type="AlphaFoldDB" id="A0A197JEE4"/>
<dbReference type="SUPFAM" id="SSF50370">
    <property type="entry name" value="Ricin B-like lectins"/>
    <property type="match status" value="1"/>
</dbReference>